<dbReference type="PANTHER" id="PTHR46796">
    <property type="entry name" value="HTH-TYPE TRANSCRIPTIONAL ACTIVATOR RHAS-RELATED"/>
    <property type="match status" value="1"/>
</dbReference>
<accession>A0A081G3G0</accession>
<dbReference type="PROSITE" id="PS01124">
    <property type="entry name" value="HTH_ARAC_FAMILY_2"/>
    <property type="match status" value="1"/>
</dbReference>
<dbReference type="SMART" id="SM00342">
    <property type="entry name" value="HTH_ARAC"/>
    <property type="match status" value="1"/>
</dbReference>
<dbReference type="InterPro" id="IPR018060">
    <property type="entry name" value="HTH_AraC"/>
</dbReference>
<evidence type="ECO:0000259" key="4">
    <source>
        <dbReference type="PROSITE" id="PS01124"/>
    </source>
</evidence>
<dbReference type="eggNOG" id="COG2207">
    <property type="taxonomic scope" value="Bacteria"/>
</dbReference>
<dbReference type="InterPro" id="IPR050204">
    <property type="entry name" value="AraC_XylS_family_regulators"/>
</dbReference>
<organism evidence="5 6">
    <name type="scientific">Marinobacterium lacunae</name>
    <dbReference type="NCBI Taxonomy" id="1232683"/>
    <lineage>
        <taxon>Bacteria</taxon>
        <taxon>Pseudomonadati</taxon>
        <taxon>Pseudomonadota</taxon>
        <taxon>Gammaproteobacteria</taxon>
        <taxon>Oceanospirillales</taxon>
        <taxon>Oceanospirillaceae</taxon>
        <taxon>Marinobacterium</taxon>
    </lineage>
</organism>
<keyword evidence="1" id="KW-0805">Transcription regulation</keyword>
<dbReference type="PANTHER" id="PTHR46796:SF12">
    <property type="entry name" value="HTH-TYPE DNA-BINDING TRANSCRIPTIONAL ACTIVATOR EUTR"/>
    <property type="match status" value="1"/>
</dbReference>
<evidence type="ECO:0000313" key="6">
    <source>
        <dbReference type="Proteomes" id="UP000028252"/>
    </source>
</evidence>
<sequence length="336" mass="38334">MSRKDAPPPFLAGVLLDQPDLLVVDSDDADEVKDKVGQSFKPHQFELLRSPEDLHSRLHQFALGKLSLHRLKYGGEVSVDPDKLEDFFLVQMPLAGSAEISCDSDTILTSAQTGVIISPTQRLRMRYHPDCDQLMLRIDRAELEQLCSRYLGHPLKQPLTFSNAFDWRGLPAWHYALEYIIRIQKEAPESLHERLILQQLEELLIATLLSQQPHNYSDQLAQDGRALAPRHVKRVEEYIDAHAHETLTPSQLAEIAGVSLRTLYSGFHEFRQTGPMEYLRSVRLQRVRENLLAPDNTLSVTEAAMKWGFSHMGRFSQAYQQLYGEKPSETLRKAQA</sequence>
<dbReference type="InterPro" id="IPR035418">
    <property type="entry name" value="AraC-bd_2"/>
</dbReference>
<dbReference type="GO" id="GO:0003700">
    <property type="term" value="F:DNA-binding transcription factor activity"/>
    <property type="evidence" value="ECO:0007669"/>
    <property type="project" value="InterPro"/>
</dbReference>
<evidence type="ECO:0000256" key="1">
    <source>
        <dbReference type="ARBA" id="ARBA00023015"/>
    </source>
</evidence>
<keyword evidence="3" id="KW-0804">Transcription</keyword>
<dbReference type="PROSITE" id="PS00041">
    <property type="entry name" value="HTH_ARAC_FAMILY_1"/>
    <property type="match status" value="1"/>
</dbReference>
<dbReference type="PATRIC" id="fig|1232683.4.peg.267"/>
<dbReference type="AlphaFoldDB" id="A0A081G3G0"/>
<protein>
    <submittedName>
        <fullName evidence="5">Transcriptional regulator, AraC family</fullName>
    </submittedName>
</protein>
<keyword evidence="6" id="KW-1185">Reference proteome</keyword>
<dbReference type="InterPro" id="IPR009057">
    <property type="entry name" value="Homeodomain-like_sf"/>
</dbReference>
<dbReference type="Gene3D" id="1.10.10.60">
    <property type="entry name" value="Homeodomain-like"/>
    <property type="match status" value="1"/>
</dbReference>
<dbReference type="RefSeq" id="WP_036182727.1">
    <property type="nucleotide sequence ID" value="NZ_JMQN01000011.1"/>
</dbReference>
<keyword evidence="2" id="KW-0238">DNA-binding</keyword>
<comment type="caution">
    <text evidence="5">The sequence shown here is derived from an EMBL/GenBank/DDBJ whole genome shotgun (WGS) entry which is preliminary data.</text>
</comment>
<dbReference type="Pfam" id="PF14525">
    <property type="entry name" value="AraC_binding_2"/>
    <property type="match status" value="1"/>
</dbReference>
<evidence type="ECO:0000256" key="2">
    <source>
        <dbReference type="ARBA" id="ARBA00023125"/>
    </source>
</evidence>
<dbReference type="SUPFAM" id="SSF46689">
    <property type="entry name" value="Homeodomain-like"/>
    <property type="match status" value="2"/>
</dbReference>
<dbReference type="STRING" id="1232683.ADIMK_0272"/>
<dbReference type="EMBL" id="JMQN01000011">
    <property type="protein sequence ID" value="KEA65315.1"/>
    <property type="molecule type" value="Genomic_DNA"/>
</dbReference>
<dbReference type="Proteomes" id="UP000028252">
    <property type="component" value="Unassembled WGS sequence"/>
</dbReference>
<reference evidence="5 6" key="1">
    <citation type="submission" date="2014-04" db="EMBL/GenBank/DDBJ databases">
        <title>Marinobacterium kochiensis sp. nov., isolated from sediment sample collected from Kochi backwaters in Kerala, India.</title>
        <authorList>
            <person name="Singh A."/>
            <person name="Pinnaka A.K."/>
        </authorList>
    </citation>
    <scope>NUCLEOTIDE SEQUENCE [LARGE SCALE GENOMIC DNA]</scope>
    <source>
        <strain evidence="5 6">AK27</strain>
    </source>
</reference>
<dbReference type="InterPro" id="IPR018062">
    <property type="entry name" value="HTH_AraC-typ_CS"/>
</dbReference>
<evidence type="ECO:0000313" key="5">
    <source>
        <dbReference type="EMBL" id="KEA65315.1"/>
    </source>
</evidence>
<dbReference type="GO" id="GO:0043565">
    <property type="term" value="F:sequence-specific DNA binding"/>
    <property type="evidence" value="ECO:0007669"/>
    <property type="project" value="InterPro"/>
</dbReference>
<evidence type="ECO:0000256" key="3">
    <source>
        <dbReference type="ARBA" id="ARBA00023163"/>
    </source>
</evidence>
<dbReference type="Pfam" id="PF12833">
    <property type="entry name" value="HTH_18"/>
    <property type="match status" value="1"/>
</dbReference>
<dbReference type="OrthoDB" id="6003540at2"/>
<proteinExistence type="predicted"/>
<name>A0A081G3G0_9GAMM</name>
<gene>
    <name evidence="5" type="ORF">ADIMK_0272</name>
</gene>
<feature type="domain" description="HTH araC/xylS-type" evidence="4">
    <location>
        <begin position="233"/>
        <end position="333"/>
    </location>
</feature>